<accession>A0ABT0KSP7</accession>
<gene>
    <name evidence="2" type="ORF">L2737_16205</name>
</gene>
<evidence type="ECO:0000313" key="3">
    <source>
        <dbReference type="Proteomes" id="UP001202134"/>
    </source>
</evidence>
<dbReference type="EMBL" id="JAKIKU010000009">
    <property type="protein sequence ID" value="MCL1046852.1"/>
    <property type="molecule type" value="Genomic_DNA"/>
</dbReference>
<dbReference type="RefSeq" id="WP_248956399.1">
    <property type="nucleotide sequence ID" value="NZ_JAKIKU010000009.1"/>
</dbReference>
<feature type="domain" description="TIR" evidence="1">
    <location>
        <begin position="1"/>
        <end position="94"/>
    </location>
</feature>
<dbReference type="InterPro" id="IPR035897">
    <property type="entry name" value="Toll_tir_struct_dom_sf"/>
</dbReference>
<evidence type="ECO:0000313" key="2">
    <source>
        <dbReference type="EMBL" id="MCL1046852.1"/>
    </source>
</evidence>
<dbReference type="InterPro" id="IPR000157">
    <property type="entry name" value="TIR_dom"/>
</dbReference>
<dbReference type="Pfam" id="PF13676">
    <property type="entry name" value="TIR_2"/>
    <property type="match status" value="1"/>
</dbReference>
<reference evidence="2 3" key="1">
    <citation type="submission" date="2022-01" db="EMBL/GenBank/DDBJ databases">
        <title>Whole genome-based taxonomy of the Shewanellaceae.</title>
        <authorList>
            <person name="Martin-Rodriguez A.J."/>
        </authorList>
    </citation>
    <scope>NUCLEOTIDE SEQUENCE [LARGE SCALE GENOMIC DNA]</scope>
    <source>
        <strain evidence="2 3">DSM 24955</strain>
    </source>
</reference>
<dbReference type="Proteomes" id="UP001202134">
    <property type="component" value="Unassembled WGS sequence"/>
</dbReference>
<dbReference type="SUPFAM" id="SSF52200">
    <property type="entry name" value="Toll/Interleukin receptor TIR domain"/>
    <property type="match status" value="1"/>
</dbReference>
<keyword evidence="2" id="KW-0675">Receptor</keyword>
<name>A0ABT0KSP7_9GAMM</name>
<keyword evidence="3" id="KW-1185">Reference proteome</keyword>
<dbReference type="Gene3D" id="3.40.50.10140">
    <property type="entry name" value="Toll/interleukin-1 receptor homology (TIR) domain"/>
    <property type="match status" value="1"/>
</dbReference>
<proteinExistence type="predicted"/>
<protein>
    <submittedName>
        <fullName evidence="2">Toll/interleukin-1 receptor domain-containing protein</fullName>
    </submittedName>
</protein>
<evidence type="ECO:0000259" key="1">
    <source>
        <dbReference type="PROSITE" id="PS50104"/>
    </source>
</evidence>
<dbReference type="PROSITE" id="PS50104">
    <property type="entry name" value="TIR"/>
    <property type="match status" value="1"/>
</dbReference>
<comment type="caution">
    <text evidence="2">The sequence shown here is derived from an EMBL/GenBank/DDBJ whole genome shotgun (WGS) entry which is preliminary data.</text>
</comment>
<sequence length="94" mass="10756">MIFSQFLKNDDFSVFLDKKAQLPGTNWSNELQQSMKSSNHVLAFFTEDYVARMEQGNANGQNCIIEELKLALKDKKANPKILAINLKLYKITCI</sequence>
<organism evidence="2 3">
    <name type="scientific">Shewanella electrodiphila</name>
    <dbReference type="NCBI Taxonomy" id="934143"/>
    <lineage>
        <taxon>Bacteria</taxon>
        <taxon>Pseudomonadati</taxon>
        <taxon>Pseudomonadota</taxon>
        <taxon>Gammaproteobacteria</taxon>
        <taxon>Alteromonadales</taxon>
        <taxon>Shewanellaceae</taxon>
        <taxon>Shewanella</taxon>
    </lineage>
</organism>